<evidence type="ECO:0000256" key="5">
    <source>
        <dbReference type="ARBA" id="ARBA00023125"/>
    </source>
</evidence>
<dbReference type="InterPro" id="IPR001789">
    <property type="entry name" value="Sig_transdc_resp-reg_receiver"/>
</dbReference>
<dbReference type="SMART" id="SM00448">
    <property type="entry name" value="REC"/>
    <property type="match status" value="1"/>
</dbReference>
<dbReference type="PROSITE" id="PS00688">
    <property type="entry name" value="SIGMA54_INTERACT_3"/>
    <property type="match status" value="1"/>
</dbReference>
<reference evidence="11 12" key="1">
    <citation type="submission" date="2022-11" db="EMBL/GenBank/DDBJ databases">
        <authorList>
            <person name="Siebert D."/>
            <person name="Busche T."/>
            <person name="Saydam E."/>
            <person name="Kalinowski J."/>
            <person name="Ruckert C."/>
            <person name="Blombach B."/>
        </authorList>
    </citation>
    <scope>NUCLEOTIDE SEQUENCE [LARGE SCALE GENOMIC DNA]</scope>
    <source>
        <strain evidence="11 12">DSM 1083</strain>
    </source>
</reference>
<feature type="modified residue" description="4-aspartylphosphate" evidence="8">
    <location>
        <position position="57"/>
    </location>
</feature>
<dbReference type="InterPro" id="IPR025944">
    <property type="entry name" value="Sigma_54_int_dom_CS"/>
</dbReference>
<dbReference type="CDD" id="cd00009">
    <property type="entry name" value="AAA"/>
    <property type="match status" value="1"/>
</dbReference>
<dbReference type="Pfam" id="PF00072">
    <property type="entry name" value="Response_reg"/>
    <property type="match status" value="1"/>
</dbReference>
<dbReference type="PANTHER" id="PTHR32071:SF117">
    <property type="entry name" value="PTS-DEPENDENT DIHYDROXYACETONE KINASE OPERON REGULATORY PROTEIN-RELATED"/>
    <property type="match status" value="1"/>
</dbReference>
<accession>A0ABY8BM81</accession>
<evidence type="ECO:0000313" key="12">
    <source>
        <dbReference type="Proteomes" id="UP001213907"/>
    </source>
</evidence>
<dbReference type="Gene3D" id="1.10.8.60">
    <property type="match status" value="1"/>
</dbReference>
<evidence type="ECO:0000256" key="2">
    <source>
        <dbReference type="ARBA" id="ARBA00022840"/>
    </source>
</evidence>
<organism evidence="11 12">
    <name type="scientific">Afipia carboxydohydrogena</name>
    <name type="common">Pseudomonas carboxydohydrogena</name>
    <dbReference type="NCBI Taxonomy" id="290"/>
    <lineage>
        <taxon>Bacteria</taxon>
        <taxon>Pseudomonadati</taxon>
        <taxon>Pseudomonadota</taxon>
        <taxon>Alphaproteobacteria</taxon>
        <taxon>Hyphomicrobiales</taxon>
        <taxon>Nitrobacteraceae</taxon>
        <taxon>Afipia</taxon>
    </lineage>
</organism>
<dbReference type="PRINTS" id="PR01590">
    <property type="entry name" value="HTHFIS"/>
</dbReference>
<dbReference type="Gene3D" id="3.40.50.2300">
    <property type="match status" value="1"/>
</dbReference>
<evidence type="ECO:0000256" key="7">
    <source>
        <dbReference type="ARBA" id="ARBA00023163"/>
    </source>
</evidence>
<dbReference type="PROSITE" id="PS50110">
    <property type="entry name" value="RESPONSE_REGULATORY"/>
    <property type="match status" value="1"/>
</dbReference>
<keyword evidence="3" id="KW-0902">Two-component regulatory system</keyword>
<proteinExistence type="predicted"/>
<dbReference type="PROSITE" id="PS00676">
    <property type="entry name" value="SIGMA54_INTERACT_2"/>
    <property type="match status" value="1"/>
</dbReference>
<evidence type="ECO:0000256" key="1">
    <source>
        <dbReference type="ARBA" id="ARBA00022741"/>
    </source>
</evidence>
<keyword evidence="4" id="KW-0805">Transcription regulation</keyword>
<gene>
    <name evidence="11" type="ORF">AFIC_002661</name>
</gene>
<dbReference type="Pfam" id="PF25601">
    <property type="entry name" value="AAA_lid_14"/>
    <property type="match status" value="1"/>
</dbReference>
<keyword evidence="12" id="KW-1185">Reference proteome</keyword>
<dbReference type="Pfam" id="PF02954">
    <property type="entry name" value="HTH_8"/>
    <property type="match status" value="1"/>
</dbReference>
<dbReference type="SUPFAM" id="SSF52172">
    <property type="entry name" value="CheY-like"/>
    <property type="match status" value="1"/>
</dbReference>
<dbReference type="InterPro" id="IPR002197">
    <property type="entry name" value="HTH_Fis"/>
</dbReference>
<keyword evidence="6" id="KW-0010">Activator</keyword>
<dbReference type="SUPFAM" id="SSF52540">
    <property type="entry name" value="P-loop containing nucleoside triphosphate hydrolases"/>
    <property type="match status" value="1"/>
</dbReference>
<keyword evidence="8" id="KW-0597">Phosphoprotein</keyword>
<evidence type="ECO:0000259" key="10">
    <source>
        <dbReference type="PROSITE" id="PS50110"/>
    </source>
</evidence>
<keyword evidence="1" id="KW-0547">Nucleotide-binding</keyword>
<protein>
    <submittedName>
        <fullName evidence="11">Sigma-54 dependent transcriptional regulator</fullName>
    </submittedName>
</protein>
<dbReference type="SMART" id="SM00382">
    <property type="entry name" value="AAA"/>
    <property type="match status" value="1"/>
</dbReference>
<dbReference type="InterPro" id="IPR027417">
    <property type="entry name" value="P-loop_NTPase"/>
</dbReference>
<evidence type="ECO:0000256" key="6">
    <source>
        <dbReference type="ARBA" id="ARBA00023159"/>
    </source>
</evidence>
<dbReference type="PANTHER" id="PTHR32071">
    <property type="entry name" value="TRANSCRIPTIONAL REGULATORY PROTEIN"/>
    <property type="match status" value="1"/>
</dbReference>
<dbReference type="InterPro" id="IPR058031">
    <property type="entry name" value="AAA_lid_NorR"/>
</dbReference>
<feature type="domain" description="Sigma-54 factor interaction" evidence="9">
    <location>
        <begin position="167"/>
        <end position="396"/>
    </location>
</feature>
<dbReference type="EMBL" id="CP113162">
    <property type="protein sequence ID" value="WEF51095.1"/>
    <property type="molecule type" value="Genomic_DNA"/>
</dbReference>
<evidence type="ECO:0000256" key="8">
    <source>
        <dbReference type="PROSITE-ProRule" id="PRU00169"/>
    </source>
</evidence>
<dbReference type="PROSITE" id="PS50045">
    <property type="entry name" value="SIGMA54_INTERACT_4"/>
    <property type="match status" value="1"/>
</dbReference>
<dbReference type="Gene3D" id="1.10.10.60">
    <property type="entry name" value="Homeodomain-like"/>
    <property type="match status" value="1"/>
</dbReference>
<dbReference type="InterPro" id="IPR025943">
    <property type="entry name" value="Sigma_54_int_dom_ATP-bd_2"/>
</dbReference>
<dbReference type="InterPro" id="IPR011006">
    <property type="entry name" value="CheY-like_superfamily"/>
</dbReference>
<evidence type="ECO:0000259" key="9">
    <source>
        <dbReference type="PROSITE" id="PS50045"/>
    </source>
</evidence>
<evidence type="ECO:0000313" key="11">
    <source>
        <dbReference type="EMBL" id="WEF51095.1"/>
    </source>
</evidence>
<sequence>MADTVPLPAILVVDDEQLSVEAIKRTLEDDFEVFTANSGPEALSVLENQWIQVILCDQRMPGMSGLEVLSEARRRWPEVMRVIITGYTDPNDIINLVNEAGIYHFISKPWHPEELMLVLKNGTQLYKLQREHDRLSVELKLLGPSVQNRLDEQRRQLRDGFNFDNIIRSPTSPLNAVCDMAARIAGFDVPALILGETGTGKELIARAIHYCSLRSDKPFHAVNCGAIPSELLESELFGHRKGAFTGAHAHRIGLLEQAHEGTIFLDEIGDIPQAFQVKLLRFLQEGEIRPVGSNSTQQVNVRVIAATNRDLSREATAGKFREDLYYRLAISPISVPPLRERICDVPALANAMLERVTARHDIKISGFTDEALDRLCAYPWPGNVRELENQITRMVILAEGRVLGPELIEPHILRADGATSSPEPLVDRFISEGGLLRSRVERMEARIIRETLIRNRGNKSRAAEELGLSRVGLRAKLLRYEIEEPTKLSLIRGDADGDDDEC</sequence>
<dbReference type="InterPro" id="IPR009057">
    <property type="entry name" value="Homeodomain-like_sf"/>
</dbReference>
<dbReference type="InterPro" id="IPR003593">
    <property type="entry name" value="AAA+_ATPase"/>
</dbReference>
<dbReference type="Pfam" id="PF00158">
    <property type="entry name" value="Sigma54_activat"/>
    <property type="match status" value="1"/>
</dbReference>
<feature type="domain" description="Response regulatory" evidence="10">
    <location>
        <begin position="9"/>
        <end position="123"/>
    </location>
</feature>
<keyword evidence="2" id="KW-0067">ATP-binding</keyword>
<name>A0ABY8BM81_AFICR</name>
<dbReference type="SUPFAM" id="SSF46689">
    <property type="entry name" value="Homeodomain-like"/>
    <property type="match status" value="1"/>
</dbReference>
<keyword evidence="5" id="KW-0238">DNA-binding</keyword>
<evidence type="ECO:0000256" key="3">
    <source>
        <dbReference type="ARBA" id="ARBA00023012"/>
    </source>
</evidence>
<evidence type="ECO:0000256" key="4">
    <source>
        <dbReference type="ARBA" id="ARBA00023015"/>
    </source>
</evidence>
<keyword evidence="7" id="KW-0804">Transcription</keyword>
<dbReference type="InterPro" id="IPR002078">
    <property type="entry name" value="Sigma_54_int"/>
</dbReference>
<dbReference type="Gene3D" id="3.40.50.300">
    <property type="entry name" value="P-loop containing nucleotide triphosphate hydrolases"/>
    <property type="match status" value="1"/>
</dbReference>
<dbReference type="RefSeq" id="WP_275246708.1">
    <property type="nucleotide sequence ID" value="NZ_BAABDX010000001.1"/>
</dbReference>
<dbReference type="Proteomes" id="UP001213907">
    <property type="component" value="Chromosome"/>
</dbReference>